<dbReference type="Pfam" id="PF09828">
    <property type="entry name" value="ChrB_C"/>
    <property type="match status" value="1"/>
</dbReference>
<dbReference type="AlphaFoldDB" id="A0A1I4UEQ5"/>
<dbReference type="InterPro" id="IPR018634">
    <property type="entry name" value="ChrB_C"/>
</dbReference>
<organism evidence="3 4">
    <name type="scientific">Rugamonas rubra</name>
    <dbReference type="NCBI Taxonomy" id="758825"/>
    <lineage>
        <taxon>Bacteria</taxon>
        <taxon>Pseudomonadati</taxon>
        <taxon>Pseudomonadota</taxon>
        <taxon>Betaproteobacteria</taxon>
        <taxon>Burkholderiales</taxon>
        <taxon>Oxalobacteraceae</taxon>
        <taxon>Telluria group</taxon>
        <taxon>Rugamonas</taxon>
    </lineage>
</organism>
<protein>
    <recommendedName>
        <fullName evidence="5">Chromate resistance exported protein</fullName>
    </recommendedName>
</protein>
<proteinExistence type="predicted"/>
<evidence type="ECO:0000313" key="3">
    <source>
        <dbReference type="EMBL" id="SFM87416.1"/>
    </source>
</evidence>
<dbReference type="Pfam" id="PF20229">
    <property type="entry name" value="ChrB_N"/>
    <property type="match status" value="1"/>
</dbReference>
<feature type="domain" description="ChrB C-terminal" evidence="1">
    <location>
        <begin position="162"/>
        <end position="290"/>
    </location>
</feature>
<evidence type="ECO:0000259" key="2">
    <source>
        <dbReference type="Pfam" id="PF20229"/>
    </source>
</evidence>
<evidence type="ECO:0008006" key="5">
    <source>
        <dbReference type="Google" id="ProtNLM"/>
    </source>
</evidence>
<dbReference type="Proteomes" id="UP000199470">
    <property type="component" value="Unassembled WGS sequence"/>
</dbReference>
<evidence type="ECO:0000259" key="1">
    <source>
        <dbReference type="Pfam" id="PF09828"/>
    </source>
</evidence>
<keyword evidence="4" id="KW-1185">Reference proteome</keyword>
<gene>
    <name evidence="3" type="ORF">SAMN02982985_05623</name>
</gene>
<name>A0A1I4UEQ5_9BURK</name>
<dbReference type="InterPro" id="IPR046858">
    <property type="entry name" value="ChrB_N"/>
</dbReference>
<reference evidence="3 4" key="1">
    <citation type="submission" date="2016-10" db="EMBL/GenBank/DDBJ databases">
        <authorList>
            <person name="de Groot N.N."/>
        </authorList>
    </citation>
    <scope>NUCLEOTIDE SEQUENCE [LARGE SCALE GENOMIC DNA]</scope>
    <source>
        <strain evidence="3 4">ATCC 43154</strain>
    </source>
</reference>
<accession>A0A1I4UEQ5</accession>
<sequence>MRIWRTLKGLGCCALRDGAYLLPDQNSLRRQLDELAAETIREGGSAWLLTVQADTEEQGRLYQALFGRSEDYAVFSKALFAARQEFTTATPADLNRSLRKLRRDYEAIRAIDYFPDETSASTEAAWLDFVSAVETVLSPGEPQAVDGAIALLDRAKYQARTWATRRHLWVDRAASAWLIKRFIDPQAHFLWLESPADCPADALGFDFDLATFTHVGDRVTFEVLRASFGLDNDKGLMGLGAMVHALDVGGSFVPEAAGFEAMLGGVRQRVADDDQLMQEIGAVLDSLYLHFAGESQPARGKIKEIT</sequence>
<dbReference type="STRING" id="758825.SAMN02982985_05623"/>
<dbReference type="EMBL" id="FOTW01000041">
    <property type="protein sequence ID" value="SFM87416.1"/>
    <property type="molecule type" value="Genomic_DNA"/>
</dbReference>
<evidence type="ECO:0000313" key="4">
    <source>
        <dbReference type="Proteomes" id="UP000199470"/>
    </source>
</evidence>
<feature type="domain" description="ChrB N-terminal" evidence="2">
    <location>
        <begin position="3"/>
        <end position="125"/>
    </location>
</feature>